<name>K9D1M7_9FIRM</name>
<dbReference type="PROSITE" id="PS51194">
    <property type="entry name" value="HELICASE_CTER"/>
    <property type="match status" value="1"/>
</dbReference>
<dbReference type="eggNOG" id="COG1061">
    <property type="taxonomic scope" value="Bacteria"/>
</dbReference>
<comment type="caution">
    <text evidence="3">The sequence shown here is derived from an EMBL/GenBank/DDBJ whole genome shotgun (WGS) entry which is preliminary data.</text>
</comment>
<feature type="domain" description="Helicase C-terminal" evidence="2">
    <location>
        <begin position="443"/>
        <end position="605"/>
    </location>
</feature>
<dbReference type="PANTHER" id="PTHR47396">
    <property type="entry name" value="TYPE I RESTRICTION ENZYME ECOKI R PROTEIN"/>
    <property type="match status" value="1"/>
</dbReference>
<dbReference type="OrthoDB" id="9802848at2"/>
<dbReference type="GO" id="GO:0005829">
    <property type="term" value="C:cytosol"/>
    <property type="evidence" value="ECO:0007669"/>
    <property type="project" value="TreeGrafter"/>
</dbReference>
<dbReference type="Pfam" id="PF26350">
    <property type="entry name" value="DUF8090"/>
    <property type="match status" value="1"/>
</dbReference>
<dbReference type="InterPro" id="IPR050742">
    <property type="entry name" value="Helicase_Restrict-Modif_Enz"/>
</dbReference>
<dbReference type="SMART" id="SM00490">
    <property type="entry name" value="HELICc"/>
    <property type="match status" value="1"/>
</dbReference>
<dbReference type="Gene3D" id="3.40.50.300">
    <property type="entry name" value="P-loop containing nucleotide triphosphate hydrolases"/>
    <property type="match status" value="2"/>
</dbReference>
<protein>
    <recommendedName>
        <fullName evidence="5">Helicase C-terminal domain-containing protein</fullName>
    </recommendedName>
</protein>
<evidence type="ECO:0000259" key="2">
    <source>
        <dbReference type="PROSITE" id="PS51194"/>
    </source>
</evidence>
<dbReference type="Pfam" id="PF00271">
    <property type="entry name" value="Helicase_C"/>
    <property type="match status" value="1"/>
</dbReference>
<dbReference type="SUPFAM" id="SSF56024">
    <property type="entry name" value="Phospholipase D/nuclease"/>
    <property type="match status" value="1"/>
</dbReference>
<dbReference type="InterPro" id="IPR001650">
    <property type="entry name" value="Helicase_C-like"/>
</dbReference>
<dbReference type="InterPro" id="IPR027417">
    <property type="entry name" value="P-loop_NTPase"/>
</dbReference>
<dbReference type="GO" id="GO:0003677">
    <property type="term" value="F:DNA binding"/>
    <property type="evidence" value="ECO:0007669"/>
    <property type="project" value="InterPro"/>
</dbReference>
<dbReference type="CDD" id="cd09204">
    <property type="entry name" value="PLDc_N_DEXD_b2"/>
    <property type="match status" value="1"/>
</dbReference>
<feature type="domain" description="Helicase ATP-binding" evidence="1">
    <location>
        <begin position="244"/>
        <end position="399"/>
    </location>
</feature>
<dbReference type="GO" id="GO:0016787">
    <property type="term" value="F:hydrolase activity"/>
    <property type="evidence" value="ECO:0007669"/>
    <property type="project" value="InterPro"/>
</dbReference>
<dbReference type="EMBL" id="AHAF01000005">
    <property type="protein sequence ID" value="EKU78434.1"/>
    <property type="molecule type" value="Genomic_DNA"/>
</dbReference>
<sequence length="984" mass="112766">MFEEQIERIRKGIETAFISKHEVSDIMYQPQLVLNNPTEKSKVIATLQRELYRCDSFKFSVAFITDSGIEGLLGTLKDLEQKGIKGKILTSDYLCFTEPKALAKIAQLSNIELKIYRTQSDGAEGFHTKGYIFADEEVYHIIIGSANLTQYALSVNKEWNTKVVTTTEGAYAQTIVGEFDEMWNSPASQSYDACIADYTQEYEAKKKQLQLQRQQASIQNTLSAYVPKLKPNTMQVAFMDSLDNLVKDGKNKALLISATGTGKTYASAFGVQRLRPKRILFIVHREQILKQAMDTYKKVFGNNRNMGILSGNSNNATVKNCDFIFATIQTISKDTTLNSFSKNAFDVVIFDEAHRTGGATYQKVMQYFKPKYLYLGMTATPERSDNFNVYELFDYNIAYEIRLQHALEDRLLCPFHYFGIGDLQVDDESIRTQEFSRLISNERVKHVMEYAKYYGHSGDRVKGLIFCSTVKEAGKLSEAFNKNGWRTLALSGANMQQEREDAIKRLCDDNMPESERLDYILTVDIFNEGVDIPDINQVIMLRPTESPIIFVQQLGRGLRKANNKEYVVVLDFIGNYNNNFMIPVALSGDRTYNKDNMRRYVSEGTSEIPGCSTIHFDAITKERIYKAVDTARLSVTKFLRDKYFELKNKLGKIPALDDFDKFGGIDVSMIINKFGSYHEFLKRYDDTYTISLTEDEEAFLKILSQKYMPGKRIHELLLLNTIVNSDAIKWSDFVNTLEATYNLDNSKSLHDSIFNVLSGNFYTGFAAKLYKDHPFIIENNGIIEKSPVFAKALDKKEFKAIIKEHIEYGICNYKKAFGQLFKHRPFQLYAKYTYEDVCRLLEWPENVVAQNMGGYKYDAHTNTMPVFINYEKEEGIADTINYEDRFVHQRHLIGLSKSNRTVASQDVIRLSNSNKDNVVIDLFVRKNKDDEGSKEFYYLGTMQSNGVTESVKMKSDTGNDVNAVEIHYILDQPVREDIYDYITT</sequence>
<dbReference type="PROSITE" id="PS51192">
    <property type="entry name" value="HELICASE_ATP_BIND_1"/>
    <property type="match status" value="1"/>
</dbReference>
<evidence type="ECO:0000313" key="4">
    <source>
        <dbReference type="Proteomes" id="UP000009891"/>
    </source>
</evidence>
<evidence type="ECO:0000259" key="1">
    <source>
        <dbReference type="PROSITE" id="PS51192"/>
    </source>
</evidence>
<reference evidence="3 4" key="1">
    <citation type="submission" date="2012-09" db="EMBL/GenBank/DDBJ databases">
        <title>The Genome Sequence of Veillonella ratti ACS-216-V-COL6B.</title>
        <authorList>
            <consortium name="The Broad Institute Genome Sequencing Platform"/>
            <person name="Earl A."/>
            <person name="Ward D."/>
            <person name="Feldgarden M."/>
            <person name="Gevers D."/>
            <person name="Saerens B."/>
            <person name="Vaneechoutte M."/>
            <person name="Walker B."/>
            <person name="Young S.K."/>
            <person name="Zeng Q."/>
            <person name="Gargeya S."/>
            <person name="Fitzgerald M."/>
            <person name="Haas B."/>
            <person name="Abouelleil A."/>
            <person name="Alvarado L."/>
            <person name="Arachchi H.M."/>
            <person name="Berlin A."/>
            <person name="Chapman S.B."/>
            <person name="Goldberg J."/>
            <person name="Griggs A."/>
            <person name="Gujja S."/>
            <person name="Hansen M."/>
            <person name="Howarth C."/>
            <person name="Imamovic A."/>
            <person name="Larimer J."/>
            <person name="McCowen C."/>
            <person name="Montmayeur A."/>
            <person name="Murphy C."/>
            <person name="Neiman D."/>
            <person name="Pearson M."/>
            <person name="Priest M."/>
            <person name="Roberts A."/>
            <person name="Saif S."/>
            <person name="Shea T."/>
            <person name="Sisk P."/>
            <person name="Sykes S."/>
            <person name="Wortman J."/>
            <person name="Nusbaum C."/>
            <person name="Birren B."/>
        </authorList>
    </citation>
    <scope>NUCLEOTIDE SEQUENCE [LARGE SCALE GENOMIC DNA]</scope>
    <source>
        <strain evidence="3 4">ACS-216-V-Col6b</strain>
    </source>
</reference>
<dbReference type="Gene3D" id="3.30.870.10">
    <property type="entry name" value="Endonuclease Chain A"/>
    <property type="match status" value="1"/>
</dbReference>
<dbReference type="PANTHER" id="PTHR47396:SF1">
    <property type="entry name" value="ATP-DEPENDENT HELICASE IRC3-RELATED"/>
    <property type="match status" value="1"/>
</dbReference>
<dbReference type="InterPro" id="IPR014001">
    <property type="entry name" value="Helicase_ATP-bd"/>
</dbReference>
<dbReference type="InterPro" id="IPR025202">
    <property type="entry name" value="PLD-like_dom"/>
</dbReference>
<dbReference type="SMART" id="SM00487">
    <property type="entry name" value="DEXDc"/>
    <property type="match status" value="1"/>
</dbReference>
<dbReference type="Pfam" id="PF13091">
    <property type="entry name" value="PLDc_2"/>
    <property type="match status" value="1"/>
</dbReference>
<dbReference type="Pfam" id="PF11907">
    <property type="entry name" value="DUF3427"/>
    <property type="match status" value="1"/>
</dbReference>
<proteinExistence type="predicted"/>
<dbReference type="STRING" id="883156.HMPREF9282_01051"/>
<evidence type="ECO:0008006" key="5">
    <source>
        <dbReference type="Google" id="ProtNLM"/>
    </source>
</evidence>
<evidence type="ECO:0000313" key="3">
    <source>
        <dbReference type="EMBL" id="EKU78434.1"/>
    </source>
</evidence>
<dbReference type="InterPro" id="IPR006935">
    <property type="entry name" value="Helicase/UvrB_N"/>
</dbReference>
<dbReference type="Proteomes" id="UP000009891">
    <property type="component" value="Unassembled WGS sequence"/>
</dbReference>
<accession>K9D1M7</accession>
<dbReference type="SUPFAM" id="SSF52540">
    <property type="entry name" value="P-loop containing nucleoside triphosphate hydrolases"/>
    <property type="match status" value="1"/>
</dbReference>
<dbReference type="eggNOG" id="COG3886">
    <property type="taxonomic scope" value="Bacteria"/>
</dbReference>
<dbReference type="GO" id="GO:0005524">
    <property type="term" value="F:ATP binding"/>
    <property type="evidence" value="ECO:0007669"/>
    <property type="project" value="InterPro"/>
</dbReference>
<organism evidence="3 4">
    <name type="scientific">Veillonella seminalis ACS-216-V-Col6b</name>
    <dbReference type="NCBI Taxonomy" id="883156"/>
    <lineage>
        <taxon>Bacteria</taxon>
        <taxon>Bacillati</taxon>
        <taxon>Bacillota</taxon>
        <taxon>Negativicutes</taxon>
        <taxon>Veillonellales</taxon>
        <taxon>Veillonellaceae</taxon>
        <taxon>Veillonella</taxon>
    </lineage>
</organism>
<gene>
    <name evidence="3" type="ORF">HMPREF9282_01051</name>
</gene>
<dbReference type="AlphaFoldDB" id="K9D1M7"/>
<dbReference type="InterPro" id="IPR021835">
    <property type="entry name" value="DUF3427"/>
</dbReference>
<dbReference type="RefSeq" id="WP_006555938.1">
    <property type="nucleotide sequence ID" value="NZ_JH992937.1"/>
</dbReference>
<dbReference type="PATRIC" id="fig|883156.3.peg.1030"/>
<keyword evidence="4" id="KW-1185">Reference proteome</keyword>
<dbReference type="Pfam" id="PF04851">
    <property type="entry name" value="ResIII"/>
    <property type="match status" value="1"/>
</dbReference>
<dbReference type="CDD" id="cd18799">
    <property type="entry name" value="SF2_C_EcoAI-like"/>
    <property type="match status" value="1"/>
</dbReference>
<dbReference type="CDD" id="cd18032">
    <property type="entry name" value="DEXHc_RE_I_III_res"/>
    <property type="match status" value="1"/>
</dbReference>
<dbReference type="HOGENOM" id="CLU_005588_1_0_9"/>
<dbReference type="InterPro" id="IPR058403">
    <property type="entry name" value="DUF8090"/>
</dbReference>